<name>A0A6M3XLP5_9ZZZZ</name>
<evidence type="ECO:0000313" key="1">
    <source>
        <dbReference type="EMBL" id="QJH98900.1"/>
    </source>
</evidence>
<organism evidence="1">
    <name type="scientific">viral metagenome</name>
    <dbReference type="NCBI Taxonomy" id="1070528"/>
    <lineage>
        <taxon>unclassified sequences</taxon>
        <taxon>metagenomes</taxon>
        <taxon>organismal metagenomes</taxon>
    </lineage>
</organism>
<gene>
    <name evidence="1" type="ORF">TM448B01419_0009</name>
</gene>
<protein>
    <submittedName>
        <fullName evidence="1">Uncharacterized protein</fullName>
    </submittedName>
</protein>
<proteinExistence type="predicted"/>
<dbReference type="EMBL" id="MT144757">
    <property type="protein sequence ID" value="QJH98900.1"/>
    <property type="molecule type" value="Genomic_DNA"/>
</dbReference>
<dbReference type="AlphaFoldDB" id="A0A6M3XLP5"/>
<sequence length="59" mass="6709">MPTPNKDETEKDFVSRCIPIVLEEGTAKKPDQAAAICHSMFESHGKESKARKRFPKTYK</sequence>
<reference evidence="1" key="1">
    <citation type="submission" date="2020-03" db="EMBL/GenBank/DDBJ databases">
        <title>The deep terrestrial virosphere.</title>
        <authorList>
            <person name="Holmfeldt K."/>
            <person name="Nilsson E."/>
            <person name="Simone D."/>
            <person name="Lopez-Fernandez M."/>
            <person name="Wu X."/>
            <person name="de Brujin I."/>
            <person name="Lundin D."/>
            <person name="Andersson A."/>
            <person name="Bertilsson S."/>
            <person name="Dopson M."/>
        </authorList>
    </citation>
    <scope>NUCLEOTIDE SEQUENCE</scope>
    <source>
        <strain evidence="1">TM448B01419</strain>
    </source>
</reference>
<accession>A0A6M3XLP5</accession>